<feature type="active site" description="Proton acceptor" evidence="4">
    <location>
        <position position="293"/>
    </location>
</feature>
<dbReference type="SUPFAM" id="SSF46785">
    <property type="entry name" value="Winged helix' DNA-binding domain"/>
    <property type="match status" value="1"/>
</dbReference>
<dbReference type="PIRSF" id="PIRSF005739">
    <property type="entry name" value="O-mtase"/>
    <property type="match status" value="1"/>
</dbReference>
<keyword evidence="3" id="KW-0949">S-adenosyl-L-methionine</keyword>
<sequence>MEAIIAKVRSLAGEADEAGRANIRSALHRVLSDLETPKDTLMGLFNKHLQIATVRLGIELGLFRSLSQSEATLQVSQLAEQSGASSQLLERIVRYLASNDLIIEASQGGFKANKSTHLLASGAAEAFVYHAFDNCGPAIQAYPSFFAETNYQEITTNTKTPFQKAFHTDLTNIAWLAQHPKQFDAMQQTMTTLKSSDWTVGFNRFEAEVRTIAGLPEESNSPFLVDVGGGHGHQCIQLRNKYPNLSGRLVLQDLPQAVDKLPSIDGVEVMALDFFQAQVVKGAKYYYLRWIFHDYPDTQCVQILKNLAAAMATDSRILIDEMVLPETNVPWQATLADLSLMALLGGKERSKEQWGALAELSGLRVVEIHSYDTLTCFSVIVMGLA</sequence>
<organism evidence="7 8">
    <name type="scientific">Aspergillus leporis</name>
    <dbReference type="NCBI Taxonomy" id="41062"/>
    <lineage>
        <taxon>Eukaryota</taxon>
        <taxon>Fungi</taxon>
        <taxon>Dikarya</taxon>
        <taxon>Ascomycota</taxon>
        <taxon>Pezizomycotina</taxon>
        <taxon>Eurotiomycetes</taxon>
        <taxon>Eurotiomycetidae</taxon>
        <taxon>Eurotiales</taxon>
        <taxon>Aspergillaceae</taxon>
        <taxon>Aspergillus</taxon>
        <taxon>Aspergillus subgen. Circumdati</taxon>
    </lineage>
</organism>
<dbReference type="InterPro" id="IPR001077">
    <property type="entry name" value="COMT_C"/>
</dbReference>
<accession>A0A5N5X599</accession>
<dbReference type="EMBL" id="ML732205">
    <property type="protein sequence ID" value="KAB8074694.1"/>
    <property type="molecule type" value="Genomic_DNA"/>
</dbReference>
<dbReference type="AlphaFoldDB" id="A0A5N5X599"/>
<dbReference type="Gene3D" id="3.40.50.150">
    <property type="entry name" value="Vaccinia Virus protein VP39"/>
    <property type="match status" value="1"/>
</dbReference>
<evidence type="ECO:0000259" key="6">
    <source>
        <dbReference type="Pfam" id="PF08100"/>
    </source>
</evidence>
<dbReference type="PROSITE" id="PS51683">
    <property type="entry name" value="SAM_OMT_II"/>
    <property type="match status" value="1"/>
</dbReference>
<keyword evidence="2 7" id="KW-0808">Transferase</keyword>
<dbReference type="SUPFAM" id="SSF53335">
    <property type="entry name" value="S-adenosyl-L-methionine-dependent methyltransferases"/>
    <property type="match status" value="1"/>
</dbReference>
<evidence type="ECO:0000313" key="8">
    <source>
        <dbReference type="Proteomes" id="UP000326565"/>
    </source>
</evidence>
<dbReference type="Gene3D" id="1.10.10.10">
    <property type="entry name" value="Winged helix-like DNA-binding domain superfamily/Winged helix DNA-binding domain"/>
    <property type="match status" value="1"/>
</dbReference>
<evidence type="ECO:0000256" key="4">
    <source>
        <dbReference type="PIRSR" id="PIRSR005739-1"/>
    </source>
</evidence>
<dbReference type="InterPro" id="IPR036388">
    <property type="entry name" value="WH-like_DNA-bd_sf"/>
</dbReference>
<dbReference type="InterPro" id="IPR012967">
    <property type="entry name" value="COMT_dimerisation"/>
</dbReference>
<keyword evidence="1 7" id="KW-0489">Methyltransferase</keyword>
<evidence type="ECO:0000256" key="1">
    <source>
        <dbReference type="ARBA" id="ARBA00022603"/>
    </source>
</evidence>
<proteinExistence type="predicted"/>
<gene>
    <name evidence="7" type="ORF">BDV29DRAFT_173133</name>
</gene>
<evidence type="ECO:0000313" key="7">
    <source>
        <dbReference type="EMBL" id="KAB8074694.1"/>
    </source>
</evidence>
<feature type="domain" description="O-methyltransferase dimerisation" evidence="6">
    <location>
        <begin position="44"/>
        <end position="106"/>
    </location>
</feature>
<dbReference type="PANTHER" id="PTHR43712">
    <property type="entry name" value="PUTATIVE (AFU_ORTHOLOGUE AFUA_4G14580)-RELATED"/>
    <property type="match status" value="1"/>
</dbReference>
<evidence type="ECO:0000259" key="5">
    <source>
        <dbReference type="Pfam" id="PF00891"/>
    </source>
</evidence>
<protein>
    <submittedName>
        <fullName evidence="7">S-adenosyl-L-methionine-dependent methyltransferase</fullName>
    </submittedName>
</protein>
<dbReference type="GO" id="GO:0044550">
    <property type="term" value="P:secondary metabolite biosynthetic process"/>
    <property type="evidence" value="ECO:0007669"/>
    <property type="project" value="UniProtKB-ARBA"/>
</dbReference>
<keyword evidence="8" id="KW-1185">Reference proteome</keyword>
<dbReference type="GO" id="GO:0008171">
    <property type="term" value="F:O-methyltransferase activity"/>
    <property type="evidence" value="ECO:0007669"/>
    <property type="project" value="InterPro"/>
</dbReference>
<name>A0A5N5X599_9EURO</name>
<dbReference type="InterPro" id="IPR036390">
    <property type="entry name" value="WH_DNA-bd_sf"/>
</dbReference>
<dbReference type="Pfam" id="PF08100">
    <property type="entry name" value="Dimerisation"/>
    <property type="match status" value="1"/>
</dbReference>
<reference evidence="7 8" key="1">
    <citation type="submission" date="2019-04" db="EMBL/GenBank/DDBJ databases">
        <title>Friends and foes A comparative genomics study of 23 Aspergillus species from section Flavi.</title>
        <authorList>
            <consortium name="DOE Joint Genome Institute"/>
            <person name="Kjaerbolling I."/>
            <person name="Vesth T."/>
            <person name="Frisvad J.C."/>
            <person name="Nybo J.L."/>
            <person name="Theobald S."/>
            <person name="Kildgaard S."/>
            <person name="Isbrandt T."/>
            <person name="Kuo A."/>
            <person name="Sato A."/>
            <person name="Lyhne E.K."/>
            <person name="Kogle M.E."/>
            <person name="Wiebenga A."/>
            <person name="Kun R.S."/>
            <person name="Lubbers R.J."/>
            <person name="Makela M.R."/>
            <person name="Barry K."/>
            <person name="Chovatia M."/>
            <person name="Clum A."/>
            <person name="Daum C."/>
            <person name="Haridas S."/>
            <person name="He G."/>
            <person name="LaButti K."/>
            <person name="Lipzen A."/>
            <person name="Mondo S."/>
            <person name="Riley R."/>
            <person name="Salamov A."/>
            <person name="Simmons B.A."/>
            <person name="Magnuson J.K."/>
            <person name="Henrissat B."/>
            <person name="Mortensen U.H."/>
            <person name="Larsen T.O."/>
            <person name="Devries R.P."/>
            <person name="Grigoriev I.V."/>
            <person name="Machida M."/>
            <person name="Baker S.E."/>
            <person name="Andersen M.R."/>
        </authorList>
    </citation>
    <scope>NUCLEOTIDE SEQUENCE [LARGE SCALE GENOMIC DNA]</scope>
    <source>
        <strain evidence="7 8">CBS 151.66</strain>
    </source>
</reference>
<dbReference type="OrthoDB" id="2410195at2759"/>
<dbReference type="InterPro" id="IPR029063">
    <property type="entry name" value="SAM-dependent_MTases_sf"/>
</dbReference>
<dbReference type="Pfam" id="PF00891">
    <property type="entry name" value="Methyltransf_2"/>
    <property type="match status" value="1"/>
</dbReference>
<dbReference type="GO" id="GO:0046983">
    <property type="term" value="F:protein dimerization activity"/>
    <property type="evidence" value="ECO:0007669"/>
    <property type="project" value="InterPro"/>
</dbReference>
<dbReference type="GO" id="GO:0032259">
    <property type="term" value="P:methylation"/>
    <property type="evidence" value="ECO:0007669"/>
    <property type="project" value="UniProtKB-KW"/>
</dbReference>
<dbReference type="Proteomes" id="UP000326565">
    <property type="component" value="Unassembled WGS sequence"/>
</dbReference>
<evidence type="ECO:0000256" key="3">
    <source>
        <dbReference type="ARBA" id="ARBA00022691"/>
    </source>
</evidence>
<dbReference type="InterPro" id="IPR016461">
    <property type="entry name" value="COMT-like"/>
</dbReference>
<evidence type="ECO:0000256" key="2">
    <source>
        <dbReference type="ARBA" id="ARBA00022679"/>
    </source>
</evidence>
<dbReference type="PANTHER" id="PTHR43712:SF2">
    <property type="entry name" value="O-METHYLTRANSFERASE CICE"/>
    <property type="match status" value="1"/>
</dbReference>
<feature type="domain" description="O-methyltransferase C-terminal" evidence="5">
    <location>
        <begin position="222"/>
        <end position="362"/>
    </location>
</feature>